<feature type="transmembrane region" description="Helical" evidence="1">
    <location>
        <begin position="7"/>
        <end position="26"/>
    </location>
</feature>
<keyword evidence="1" id="KW-0472">Membrane</keyword>
<evidence type="ECO:0000256" key="1">
    <source>
        <dbReference type="SAM" id="Phobius"/>
    </source>
</evidence>
<keyword evidence="3" id="KW-1185">Reference proteome</keyword>
<dbReference type="RefSeq" id="WP_379667686.1">
    <property type="nucleotide sequence ID" value="NZ_JBHULH010000012.1"/>
</dbReference>
<dbReference type="Proteomes" id="UP001597508">
    <property type="component" value="Unassembled WGS sequence"/>
</dbReference>
<proteinExistence type="predicted"/>
<feature type="transmembrane region" description="Helical" evidence="1">
    <location>
        <begin position="32"/>
        <end position="53"/>
    </location>
</feature>
<keyword evidence="1" id="KW-1133">Transmembrane helix</keyword>
<accession>A0ABW5LXC5</accession>
<name>A0ABW5LXC5_9FLAO</name>
<evidence type="ECO:0000313" key="3">
    <source>
        <dbReference type="Proteomes" id="UP001597508"/>
    </source>
</evidence>
<keyword evidence="1" id="KW-0812">Transmembrane</keyword>
<sequence length="94" mass="11156">MKKLRLYLIFYKSTFLFPLIVSVLAFAKEKHIGTAIFALFFATLGIFFYNHFIDDPKKQRLYFFFNHGISETKLYGFIFVLNALFLTALNLLWK</sequence>
<feature type="transmembrane region" description="Helical" evidence="1">
    <location>
        <begin position="74"/>
        <end position="93"/>
    </location>
</feature>
<dbReference type="EMBL" id="JBHULH010000012">
    <property type="protein sequence ID" value="MFD2568982.1"/>
    <property type="molecule type" value="Genomic_DNA"/>
</dbReference>
<gene>
    <name evidence="2" type="ORF">ACFSRZ_16525</name>
</gene>
<reference evidence="3" key="1">
    <citation type="journal article" date="2019" name="Int. J. Syst. Evol. Microbiol.">
        <title>The Global Catalogue of Microorganisms (GCM) 10K type strain sequencing project: providing services to taxonomists for standard genome sequencing and annotation.</title>
        <authorList>
            <consortium name="The Broad Institute Genomics Platform"/>
            <consortium name="The Broad Institute Genome Sequencing Center for Infectious Disease"/>
            <person name="Wu L."/>
            <person name="Ma J."/>
        </authorList>
    </citation>
    <scope>NUCLEOTIDE SEQUENCE [LARGE SCALE GENOMIC DNA]</scope>
    <source>
        <strain evidence="3">KCTC 52127</strain>
    </source>
</reference>
<comment type="caution">
    <text evidence="2">The sequence shown here is derived from an EMBL/GenBank/DDBJ whole genome shotgun (WGS) entry which is preliminary data.</text>
</comment>
<organism evidence="2 3">
    <name type="scientific">Pseudotenacibaculum haliotis</name>
    <dbReference type="NCBI Taxonomy" id="1862138"/>
    <lineage>
        <taxon>Bacteria</taxon>
        <taxon>Pseudomonadati</taxon>
        <taxon>Bacteroidota</taxon>
        <taxon>Flavobacteriia</taxon>
        <taxon>Flavobacteriales</taxon>
        <taxon>Flavobacteriaceae</taxon>
        <taxon>Pseudotenacibaculum</taxon>
    </lineage>
</organism>
<evidence type="ECO:0008006" key="4">
    <source>
        <dbReference type="Google" id="ProtNLM"/>
    </source>
</evidence>
<protein>
    <recommendedName>
        <fullName evidence="4">ABC transporter permease</fullName>
    </recommendedName>
</protein>
<evidence type="ECO:0000313" key="2">
    <source>
        <dbReference type="EMBL" id="MFD2568982.1"/>
    </source>
</evidence>